<reference evidence="4 5" key="1">
    <citation type="journal article" date="2024" name="Plant J.">
        <title>Genome sequences and population genomics reveal climatic adaptation and genomic divergence between two closely related sweetgum species.</title>
        <authorList>
            <person name="Xu W.Q."/>
            <person name="Ren C.Q."/>
            <person name="Zhang X.Y."/>
            <person name="Comes H.P."/>
            <person name="Liu X.H."/>
            <person name="Li Y.G."/>
            <person name="Kettle C.J."/>
            <person name="Jalonen R."/>
            <person name="Gaisberger H."/>
            <person name="Ma Y.Z."/>
            <person name="Qiu Y.X."/>
        </authorList>
    </citation>
    <scope>NUCLEOTIDE SEQUENCE [LARGE SCALE GENOMIC DNA]</scope>
    <source>
        <strain evidence="4">Hangzhou</strain>
    </source>
</reference>
<evidence type="ECO:0000313" key="4">
    <source>
        <dbReference type="EMBL" id="KAK9283945.1"/>
    </source>
</evidence>
<feature type="region of interest" description="Disordered" evidence="1">
    <location>
        <begin position="46"/>
        <end position="80"/>
    </location>
</feature>
<feature type="compositionally biased region" description="Acidic residues" evidence="1">
    <location>
        <begin position="337"/>
        <end position="348"/>
    </location>
</feature>
<feature type="region of interest" description="Disordered" evidence="1">
    <location>
        <begin position="510"/>
        <end position="529"/>
    </location>
</feature>
<dbReference type="Pfam" id="PF11331">
    <property type="entry name" value="Zn_ribbon_12"/>
    <property type="match status" value="1"/>
</dbReference>
<feature type="compositionally biased region" description="Polar residues" evidence="1">
    <location>
        <begin position="256"/>
        <end position="266"/>
    </location>
</feature>
<feature type="region of interest" description="Disordered" evidence="1">
    <location>
        <begin position="117"/>
        <end position="206"/>
    </location>
</feature>
<evidence type="ECO:0000256" key="1">
    <source>
        <dbReference type="SAM" id="MobiDB-lite"/>
    </source>
</evidence>
<feature type="compositionally biased region" description="Polar residues" evidence="1">
    <location>
        <begin position="131"/>
        <end position="146"/>
    </location>
</feature>
<accession>A0AAP0X3W3</accession>
<gene>
    <name evidence="4" type="ORF">L1049_012202</name>
</gene>
<protein>
    <recommendedName>
        <fullName evidence="6">Zinc-ribbon domain-containing protein</fullName>
    </recommendedName>
</protein>
<keyword evidence="5" id="KW-1185">Reference proteome</keyword>
<feature type="compositionally biased region" description="Polar residues" evidence="1">
    <location>
        <begin position="308"/>
        <end position="318"/>
    </location>
</feature>
<evidence type="ECO:0000259" key="2">
    <source>
        <dbReference type="Pfam" id="PF11331"/>
    </source>
</evidence>
<feature type="domain" description="Enhanced disease resistance 4-like N-terminal" evidence="3">
    <location>
        <begin position="6"/>
        <end position="39"/>
    </location>
</feature>
<name>A0AAP0X3W3_LIQFO</name>
<feature type="region of interest" description="Disordered" evidence="1">
    <location>
        <begin position="218"/>
        <end position="428"/>
    </location>
</feature>
<dbReference type="EMBL" id="JBBPBK010000006">
    <property type="protein sequence ID" value="KAK9283945.1"/>
    <property type="molecule type" value="Genomic_DNA"/>
</dbReference>
<feature type="compositionally biased region" description="Polar residues" evidence="1">
    <location>
        <begin position="189"/>
        <end position="206"/>
    </location>
</feature>
<feature type="compositionally biased region" description="Polar residues" evidence="1">
    <location>
        <begin position="1090"/>
        <end position="1104"/>
    </location>
</feature>
<dbReference type="PANTHER" id="PTHR31105:SF38">
    <property type="entry name" value="PROTEIN ENHANCED DISEASE RESISTANCE 4"/>
    <property type="match status" value="1"/>
</dbReference>
<evidence type="ECO:0000313" key="5">
    <source>
        <dbReference type="Proteomes" id="UP001415857"/>
    </source>
</evidence>
<dbReference type="InterPro" id="IPR021480">
    <property type="entry name" value="Zinc_ribbon_12"/>
</dbReference>
<feature type="compositionally biased region" description="Polar residues" evidence="1">
    <location>
        <begin position="510"/>
        <end position="524"/>
    </location>
</feature>
<feature type="domain" description="Probable zinc-ribbon" evidence="2">
    <location>
        <begin position="889"/>
        <end position="933"/>
    </location>
</feature>
<proteinExistence type="predicted"/>
<feature type="compositionally biased region" description="Polar residues" evidence="1">
    <location>
        <begin position="587"/>
        <end position="598"/>
    </location>
</feature>
<organism evidence="4 5">
    <name type="scientific">Liquidambar formosana</name>
    <name type="common">Formosan gum</name>
    <dbReference type="NCBI Taxonomy" id="63359"/>
    <lineage>
        <taxon>Eukaryota</taxon>
        <taxon>Viridiplantae</taxon>
        <taxon>Streptophyta</taxon>
        <taxon>Embryophyta</taxon>
        <taxon>Tracheophyta</taxon>
        <taxon>Spermatophyta</taxon>
        <taxon>Magnoliopsida</taxon>
        <taxon>eudicotyledons</taxon>
        <taxon>Gunneridae</taxon>
        <taxon>Pentapetalae</taxon>
        <taxon>Saxifragales</taxon>
        <taxon>Altingiaceae</taxon>
        <taxon>Liquidambar</taxon>
    </lineage>
</organism>
<feature type="region of interest" description="Disordered" evidence="1">
    <location>
        <begin position="647"/>
        <end position="677"/>
    </location>
</feature>
<feature type="compositionally biased region" description="Polar residues" evidence="1">
    <location>
        <begin position="360"/>
        <end position="370"/>
    </location>
</feature>
<dbReference type="Proteomes" id="UP001415857">
    <property type="component" value="Unassembled WGS sequence"/>
</dbReference>
<dbReference type="InterPro" id="IPR055126">
    <property type="entry name" value="EDR4-like_N"/>
</dbReference>
<feature type="compositionally biased region" description="Polar residues" evidence="1">
    <location>
        <begin position="154"/>
        <end position="163"/>
    </location>
</feature>
<comment type="caution">
    <text evidence="4">The sequence shown here is derived from an EMBL/GenBank/DDBJ whole genome shotgun (WGS) entry which is preliminary data.</text>
</comment>
<dbReference type="GO" id="GO:1900150">
    <property type="term" value="P:regulation of defense response to fungus"/>
    <property type="evidence" value="ECO:0007669"/>
    <property type="project" value="InterPro"/>
</dbReference>
<dbReference type="PANTHER" id="PTHR31105">
    <property type="entry name" value="EXTRA-LARGE G-PROTEIN-LIKE"/>
    <property type="match status" value="1"/>
</dbReference>
<sequence>MTSLPKVRLVRCPKCRKVLTELADVPLYKCGGCGIVLQAKNRKNDVKNTTLGPEDTDLTRMNESQHVSEDKESSSSSQKAIPLPTEECSLDQNNSSSQNEQPGAIKFCNEISSSTELPLHENDESSPVAGANSQVDENNESGSNSEDCNREPGNFSNEISSSAELACHENDEYSSPVAGTNSEVDENNENGSNFEDCNREQPGNFSNEISSLTELACHENDEYTSPVAGTNSEVDENNKNGSNFEDCNREQPGAVNFSNEISSSTELARHENDEYSSPVAGTNSEVDENNESGSNSEEYNREQPGAVNFSNEISSSTELGRHENDEYSSPVAGTNSEVDENNESESNSEECNRVQPGALNFSNEISSSTELARHENDEYYSPVAGTNSEVDENNESGSNSGDCNREQPGGVDFSNEISSSAELAHHENDEFSQVARAYSEVDDNNECASNFKSSSTDNLAATRGKSPIFTAEWIVNENFTSDTPIPQSNEVDKSQKSVLYGFDHLRSTDTLETTEPINPSSELSGTLAARSSHAYDGSVSSYDGTDDQVPDRHHLYKRTYKAADFVDTEERHKREKFPVNGMRRNSEVQPQARNSKSVSFDRKRDSLWDSDEPLEPTRRGHPVRNRTRWERDEFPYRVPFCLRGPQAGYENGSPSSYGHDEFQRSSSFRSPDKTENREQEKIKLLRMVYELQDQLNRTRIANGRVSSGVAQKEKQIPVYYNHEAPEEEFCYDFNHPRHPGRCRQGTNWPQQCRFSRMPFSGEATNNRLQVGHLCLHCCPQDWQGSAQLPPPVHYCDKGPRRAHSGRSFYYPYSSSSSSPLRYTDSEFPLWNWDTKSDDQRHKEGYMDREIPTWGHDTKSEDQRHSDHAMKKYYLREKHHLVKRHYRPVAGGAPFITCYRCFKLLQLPADFLLFKRRCHRLRCSACSEVLKFSLQNSTRILPYTHAPSAIDPPPSEVGDTSDCINPRNLASASRASDCSHAGPVSCSDDYGLSFCKSCSTEGEPVSLTPPFHALQGDANNGMSSGSSCEPMIERNKKFISKQSLNKYKNPVETYESAGPSSNMSNMGKFSSEIEELPPTKGSPLHRLMGYSSPSEVIDGSNTATSAYYPHKNPRSRS</sequence>
<feature type="region of interest" description="Disordered" evidence="1">
    <location>
        <begin position="1072"/>
        <end position="1116"/>
    </location>
</feature>
<evidence type="ECO:0008006" key="6">
    <source>
        <dbReference type="Google" id="ProtNLM"/>
    </source>
</evidence>
<feature type="region of interest" description="Disordered" evidence="1">
    <location>
        <begin position="567"/>
        <end position="621"/>
    </location>
</feature>
<dbReference type="AlphaFoldDB" id="A0AAP0X3W3"/>
<dbReference type="InterPro" id="IPR040244">
    <property type="entry name" value="EDR4-like"/>
</dbReference>
<evidence type="ECO:0000259" key="3">
    <source>
        <dbReference type="Pfam" id="PF22910"/>
    </source>
</evidence>
<dbReference type="Pfam" id="PF22910">
    <property type="entry name" value="EDR4-like_1st"/>
    <property type="match status" value="1"/>
</dbReference>